<feature type="compositionally biased region" description="Polar residues" evidence="2">
    <location>
        <begin position="594"/>
        <end position="607"/>
    </location>
</feature>
<evidence type="ECO:0008006" key="5">
    <source>
        <dbReference type="Google" id="ProtNLM"/>
    </source>
</evidence>
<feature type="region of interest" description="Disordered" evidence="2">
    <location>
        <begin position="926"/>
        <end position="945"/>
    </location>
</feature>
<dbReference type="EMBL" id="JAAMPI010001533">
    <property type="protein sequence ID" value="KAF4624864.1"/>
    <property type="molecule type" value="Genomic_DNA"/>
</dbReference>
<dbReference type="GO" id="GO:0034967">
    <property type="term" value="C:Set3 complex"/>
    <property type="evidence" value="ECO:0007669"/>
    <property type="project" value="TreeGrafter"/>
</dbReference>
<evidence type="ECO:0000313" key="4">
    <source>
        <dbReference type="Proteomes" id="UP000566819"/>
    </source>
</evidence>
<feature type="compositionally biased region" description="Polar residues" evidence="2">
    <location>
        <begin position="500"/>
        <end position="519"/>
    </location>
</feature>
<accession>A0A8H4R9W3</accession>
<feature type="compositionally biased region" description="Basic and acidic residues" evidence="2">
    <location>
        <begin position="90"/>
        <end position="107"/>
    </location>
</feature>
<feature type="region of interest" description="Disordered" evidence="2">
    <location>
        <begin position="813"/>
        <end position="874"/>
    </location>
</feature>
<evidence type="ECO:0000313" key="3">
    <source>
        <dbReference type="EMBL" id="KAF4624864.1"/>
    </source>
</evidence>
<feature type="compositionally biased region" description="Basic residues" evidence="2">
    <location>
        <begin position="490"/>
        <end position="499"/>
    </location>
</feature>
<feature type="region of interest" description="Disordered" evidence="2">
    <location>
        <begin position="90"/>
        <end position="213"/>
    </location>
</feature>
<feature type="compositionally biased region" description="Low complexity" evidence="2">
    <location>
        <begin position="785"/>
        <end position="800"/>
    </location>
</feature>
<dbReference type="InterPro" id="IPR011011">
    <property type="entry name" value="Znf_FYVE_PHD"/>
</dbReference>
<dbReference type="GO" id="GO:0070210">
    <property type="term" value="C:Rpd3L-Expanded complex"/>
    <property type="evidence" value="ECO:0007669"/>
    <property type="project" value="TreeGrafter"/>
</dbReference>
<evidence type="ECO:0000256" key="2">
    <source>
        <dbReference type="SAM" id="MobiDB-lite"/>
    </source>
</evidence>
<protein>
    <recommendedName>
        <fullName evidence="5">SET domain-containing protein</fullName>
    </recommendedName>
</protein>
<feature type="compositionally biased region" description="Basic and acidic residues" evidence="2">
    <location>
        <begin position="146"/>
        <end position="161"/>
    </location>
</feature>
<keyword evidence="1" id="KW-0156">Chromatin regulator</keyword>
<dbReference type="InterPro" id="IPR013083">
    <property type="entry name" value="Znf_RING/FYVE/PHD"/>
</dbReference>
<dbReference type="OrthoDB" id="1928087at2759"/>
<keyword evidence="4" id="KW-1185">Reference proteome</keyword>
<feature type="compositionally biased region" description="Polar residues" evidence="2">
    <location>
        <begin position="827"/>
        <end position="838"/>
    </location>
</feature>
<dbReference type="Gene3D" id="3.30.40.10">
    <property type="entry name" value="Zinc/RING finger domain, C3HC4 (zinc finger)"/>
    <property type="match status" value="1"/>
</dbReference>
<feature type="compositionally biased region" description="Polar residues" evidence="2">
    <location>
        <begin position="531"/>
        <end position="540"/>
    </location>
</feature>
<evidence type="ECO:0000256" key="1">
    <source>
        <dbReference type="ARBA" id="ARBA00022853"/>
    </source>
</evidence>
<dbReference type="PANTHER" id="PTHR46462:SF3">
    <property type="entry name" value="UPSET, ISOFORM A"/>
    <property type="match status" value="1"/>
</dbReference>
<feature type="region of interest" description="Disordered" evidence="2">
    <location>
        <begin position="482"/>
        <end position="710"/>
    </location>
</feature>
<gene>
    <name evidence="3" type="ORF">G7Y89_g13308</name>
</gene>
<dbReference type="Proteomes" id="UP000566819">
    <property type="component" value="Unassembled WGS sequence"/>
</dbReference>
<dbReference type="SUPFAM" id="SSF82199">
    <property type="entry name" value="SET domain"/>
    <property type="match status" value="1"/>
</dbReference>
<feature type="compositionally biased region" description="Polar residues" evidence="2">
    <location>
        <begin position="926"/>
        <end position="940"/>
    </location>
</feature>
<feature type="compositionally biased region" description="Polar residues" evidence="2">
    <location>
        <begin position="623"/>
        <end position="658"/>
    </location>
</feature>
<feature type="compositionally biased region" description="Basic residues" evidence="2">
    <location>
        <begin position="123"/>
        <end position="136"/>
    </location>
</feature>
<dbReference type="AlphaFoldDB" id="A0A8H4R9W3"/>
<feature type="compositionally biased region" description="Low complexity" evidence="2">
    <location>
        <begin position="853"/>
        <end position="870"/>
    </location>
</feature>
<dbReference type="Gene3D" id="2.170.270.10">
    <property type="entry name" value="SET domain"/>
    <property type="match status" value="1"/>
</dbReference>
<name>A0A8H4R9W3_9HELO</name>
<sequence length="1004" mass="110128">MTERPLSITTQIATPIPATLNPPTSISTNDALPVTESVDEEPYTIKCICDYFDDDGNTIYCETCDTWQHIECFYPGRVADASKAEFDHSCADCKPRPLDRRHATERQRHQRQNKASNDSGDKKTKRPPSKSHKKKLKPSDLQVNGFHDHEGHKNGSPQEHHPHTKKPKGHRSNHSINSQVKRSPPLNGRPNTQVHPPSPAHTPPDLPPDFQVHSYSDSFMKLYENDESVQRNLTNSFASLSVTNSMSSWLRDPESLQKDTGITDKDEVFQYLKLPFHNLKWPELIVERKNSVINDATLSWRYLITPTALSQSGRIGELNGLVGFQKAYCDDVENKWAETAHPRPFIFFHPRLPLFIDTRYEGSICRYVRRSCRANTTLETFIASGSEYHFWLVSERPLAVNEQITLPWDFRFPVHLRARYLHLLNLGDDDGTPFDGTGMSDGEYDQLTSTINLVLSDHGGCACDLGSDCAFARFHRNYHGRSHIQSNGVKSKKGRKPKQNHVSPTSTGHATNSRAASEGQQDHVDDDDSNRSVSGSTRSKPQSRDLTPLHGLGEPNGGTVEPSDREKRKLAMLEDSFRKMEQGQPARKKKRASDSSTMNTATNSVTPQPTPKPRQRSVAPRMSISQQSSLNANPNRGRNYVDASTSRRQSGSPFSAVSPTAALPSPDTHLSRNGAGAHRSRQPSATPKPTYVDSSTQTDENANAWWKQSKTKTKSIVPLAKCLLKNRYRIQTQREAQISETQGLAQATENHYPQQSPAVPMDLDPPIHEDSLTSESPTDSKGRNASVASSSPSVDASSIPADVTMADAPAIIISNTLKPPPPPWPGHSSNATSQNTPGHKSPELRVQMPPTPTFTTPNMSGPLSGPLTPSSGGGSLVQSPFGTVHYPNGFPPTVVNGIGQHASPIKTTKKLSLSDYKASRMRRNDTAANTNKQLGGSSPTGAPAVLKPSLSTVEEAKANGLLEGSAILESPTLEKAVDPLLPVPVALDLASKNNLPSDQSNGTL</sequence>
<feature type="compositionally biased region" description="Basic and acidic residues" evidence="2">
    <location>
        <begin position="562"/>
        <end position="581"/>
    </location>
</feature>
<comment type="caution">
    <text evidence="3">The sequence shown here is derived from an EMBL/GenBank/DDBJ whole genome shotgun (WGS) entry which is preliminary data.</text>
</comment>
<feature type="compositionally biased region" description="Polar residues" evidence="2">
    <location>
        <begin position="739"/>
        <end position="757"/>
    </location>
</feature>
<reference evidence="3 4" key="1">
    <citation type="submission" date="2020-03" db="EMBL/GenBank/DDBJ databases">
        <title>Draft Genome Sequence of Cudoniella acicularis.</title>
        <authorList>
            <person name="Buettner E."/>
            <person name="Kellner H."/>
        </authorList>
    </citation>
    <scope>NUCLEOTIDE SEQUENCE [LARGE SCALE GENOMIC DNA]</scope>
    <source>
        <strain evidence="3 4">DSM 108380</strain>
    </source>
</reference>
<organism evidence="3 4">
    <name type="scientific">Cudoniella acicularis</name>
    <dbReference type="NCBI Taxonomy" id="354080"/>
    <lineage>
        <taxon>Eukaryota</taxon>
        <taxon>Fungi</taxon>
        <taxon>Dikarya</taxon>
        <taxon>Ascomycota</taxon>
        <taxon>Pezizomycotina</taxon>
        <taxon>Leotiomycetes</taxon>
        <taxon>Helotiales</taxon>
        <taxon>Tricladiaceae</taxon>
        <taxon>Cudoniella</taxon>
    </lineage>
</organism>
<dbReference type="PANTHER" id="PTHR46462">
    <property type="entry name" value="UPSET, ISOFORM A"/>
    <property type="match status" value="1"/>
</dbReference>
<feature type="compositionally biased region" description="Pro residues" evidence="2">
    <location>
        <begin position="196"/>
        <end position="207"/>
    </location>
</feature>
<dbReference type="GO" id="GO:0006325">
    <property type="term" value="P:chromatin organization"/>
    <property type="evidence" value="ECO:0007669"/>
    <property type="project" value="UniProtKB-KW"/>
</dbReference>
<dbReference type="GO" id="GO:0006355">
    <property type="term" value="P:regulation of DNA-templated transcription"/>
    <property type="evidence" value="ECO:0007669"/>
    <property type="project" value="TreeGrafter"/>
</dbReference>
<feature type="region of interest" description="Disordered" evidence="2">
    <location>
        <begin position="739"/>
        <end position="800"/>
    </location>
</feature>
<feature type="compositionally biased region" description="Basic residues" evidence="2">
    <location>
        <begin position="162"/>
        <end position="173"/>
    </location>
</feature>
<feature type="compositionally biased region" description="Polar residues" evidence="2">
    <location>
        <begin position="682"/>
        <end position="701"/>
    </location>
</feature>
<dbReference type="InterPro" id="IPR046341">
    <property type="entry name" value="SET_dom_sf"/>
</dbReference>
<dbReference type="SUPFAM" id="SSF57903">
    <property type="entry name" value="FYVE/PHD zinc finger"/>
    <property type="match status" value="1"/>
</dbReference>
<proteinExistence type="predicted"/>